<dbReference type="Gene3D" id="2.60.120.10">
    <property type="entry name" value="Jelly Rolls"/>
    <property type="match status" value="1"/>
</dbReference>
<dbReference type="InterPro" id="IPR014710">
    <property type="entry name" value="RmlC-like_jellyroll"/>
</dbReference>
<dbReference type="SUPFAM" id="SSF51206">
    <property type="entry name" value="cAMP-binding domain-like"/>
    <property type="match status" value="1"/>
</dbReference>
<dbReference type="EMBL" id="JBHUPD010000003">
    <property type="protein sequence ID" value="MFD2873778.1"/>
    <property type="molecule type" value="Genomic_DNA"/>
</dbReference>
<comment type="caution">
    <text evidence="2">The sequence shown here is derived from an EMBL/GenBank/DDBJ whole genome shotgun (WGS) entry which is preliminary data.</text>
</comment>
<name>A0ABW5YEJ0_9SPHI</name>
<organism evidence="2 3">
    <name type="scientific">Mucilaginibacter ximonensis</name>
    <dbReference type="NCBI Taxonomy" id="538021"/>
    <lineage>
        <taxon>Bacteria</taxon>
        <taxon>Pseudomonadati</taxon>
        <taxon>Bacteroidota</taxon>
        <taxon>Sphingobacteriia</taxon>
        <taxon>Sphingobacteriales</taxon>
        <taxon>Sphingobacteriaceae</taxon>
        <taxon>Mucilaginibacter</taxon>
    </lineage>
</organism>
<sequence>MSANPDQIRAAWRKYHHLWKHEEAGARQILLKEGDIGRKLYVIDKGCMRAWFNHDGKDISFQFFFEGDVVYSPESFRKNVSSPFAIETIEPVSLRWLNQDDMALVRGDALIFSEMVERAAHKQTEFMYHFFSFLKNTPQERYEMLIRQHPEIIKRVPLQHIASYLGITPVSLSRIRNRQ</sequence>
<evidence type="ECO:0000313" key="3">
    <source>
        <dbReference type="Proteomes" id="UP001597557"/>
    </source>
</evidence>
<keyword evidence="3" id="KW-1185">Reference proteome</keyword>
<protein>
    <submittedName>
        <fullName evidence="2">Crp/Fnr family transcriptional regulator</fullName>
    </submittedName>
</protein>
<dbReference type="InterPro" id="IPR000595">
    <property type="entry name" value="cNMP-bd_dom"/>
</dbReference>
<dbReference type="PROSITE" id="PS50042">
    <property type="entry name" value="CNMP_BINDING_3"/>
    <property type="match status" value="1"/>
</dbReference>
<reference evidence="3" key="1">
    <citation type="journal article" date="2019" name="Int. J. Syst. Evol. Microbiol.">
        <title>The Global Catalogue of Microorganisms (GCM) 10K type strain sequencing project: providing services to taxonomists for standard genome sequencing and annotation.</title>
        <authorList>
            <consortium name="The Broad Institute Genomics Platform"/>
            <consortium name="The Broad Institute Genome Sequencing Center for Infectious Disease"/>
            <person name="Wu L."/>
            <person name="Ma J."/>
        </authorList>
    </citation>
    <scope>NUCLEOTIDE SEQUENCE [LARGE SCALE GENOMIC DNA]</scope>
    <source>
        <strain evidence="3">KCTC 22437</strain>
    </source>
</reference>
<feature type="domain" description="Cyclic nucleotide-binding" evidence="1">
    <location>
        <begin position="30"/>
        <end position="70"/>
    </location>
</feature>
<dbReference type="InterPro" id="IPR018490">
    <property type="entry name" value="cNMP-bd_dom_sf"/>
</dbReference>
<gene>
    <name evidence="2" type="ORF">ACFS5N_14935</name>
</gene>
<dbReference type="RefSeq" id="WP_377187177.1">
    <property type="nucleotide sequence ID" value="NZ_JBHUPD010000003.1"/>
</dbReference>
<dbReference type="Proteomes" id="UP001597557">
    <property type="component" value="Unassembled WGS sequence"/>
</dbReference>
<evidence type="ECO:0000313" key="2">
    <source>
        <dbReference type="EMBL" id="MFD2873778.1"/>
    </source>
</evidence>
<accession>A0ABW5YEJ0</accession>
<evidence type="ECO:0000259" key="1">
    <source>
        <dbReference type="PROSITE" id="PS50042"/>
    </source>
</evidence>
<dbReference type="Pfam" id="PF00027">
    <property type="entry name" value="cNMP_binding"/>
    <property type="match status" value="1"/>
</dbReference>
<proteinExistence type="predicted"/>